<dbReference type="GO" id="GO:0016020">
    <property type="term" value="C:membrane"/>
    <property type="evidence" value="ECO:0007669"/>
    <property type="project" value="TreeGrafter"/>
</dbReference>
<protein>
    <recommendedName>
        <fullName evidence="4">FAR-17a/AIG1-like protein</fullName>
    </recommendedName>
</protein>
<evidence type="ECO:0000256" key="1">
    <source>
        <dbReference type="SAM" id="Phobius"/>
    </source>
</evidence>
<comment type="caution">
    <text evidence="2">The sequence shown here is derived from an EMBL/GenBank/DDBJ whole genome shotgun (WGS) entry which is preliminary data.</text>
</comment>
<dbReference type="PANTHER" id="PTHR12242:SF1">
    <property type="entry name" value="MYND-TYPE DOMAIN-CONTAINING PROTEIN"/>
    <property type="match status" value="1"/>
</dbReference>
<dbReference type="Proteomes" id="UP001194746">
    <property type="component" value="Unassembled WGS sequence"/>
</dbReference>
<evidence type="ECO:0000313" key="3">
    <source>
        <dbReference type="Proteomes" id="UP001194746"/>
    </source>
</evidence>
<name>A0AAD4GVV1_ASPNN</name>
<feature type="transmembrane region" description="Helical" evidence="1">
    <location>
        <begin position="74"/>
        <end position="96"/>
    </location>
</feature>
<keyword evidence="3" id="KW-1185">Reference proteome</keyword>
<keyword evidence="1" id="KW-0812">Transmembrane</keyword>
<feature type="transmembrane region" description="Helical" evidence="1">
    <location>
        <begin position="218"/>
        <end position="242"/>
    </location>
</feature>
<reference evidence="2" key="1">
    <citation type="journal article" date="2019" name="Beilstein J. Org. Chem.">
        <title>Nanangenines: drimane sesquiterpenoids as the dominant metabolite cohort of a novel Australian fungus, Aspergillus nanangensis.</title>
        <authorList>
            <person name="Lacey H.J."/>
            <person name="Gilchrist C.L.M."/>
            <person name="Crombie A."/>
            <person name="Kalaitzis J.A."/>
            <person name="Vuong D."/>
            <person name="Rutledge P.J."/>
            <person name="Turner P."/>
            <person name="Pitt J.I."/>
            <person name="Lacey E."/>
            <person name="Chooi Y.H."/>
            <person name="Piggott A.M."/>
        </authorList>
    </citation>
    <scope>NUCLEOTIDE SEQUENCE</scope>
    <source>
        <strain evidence="2">MST-FP2251</strain>
    </source>
</reference>
<evidence type="ECO:0008006" key="4">
    <source>
        <dbReference type="Google" id="ProtNLM"/>
    </source>
</evidence>
<proteinExistence type="predicted"/>
<keyword evidence="1" id="KW-0472">Membrane</keyword>
<feature type="transmembrane region" description="Helical" evidence="1">
    <location>
        <begin position="34"/>
        <end position="54"/>
    </location>
</feature>
<accession>A0AAD4GVV1</accession>
<reference evidence="2" key="2">
    <citation type="submission" date="2020-02" db="EMBL/GenBank/DDBJ databases">
        <authorList>
            <person name="Gilchrist C.L.M."/>
            <person name="Chooi Y.-H."/>
        </authorList>
    </citation>
    <scope>NUCLEOTIDE SEQUENCE</scope>
    <source>
        <strain evidence="2">MST-FP2251</strain>
    </source>
</reference>
<dbReference type="AlphaFoldDB" id="A0AAD4GVV1"/>
<organism evidence="2 3">
    <name type="scientific">Aspergillus nanangensis</name>
    <dbReference type="NCBI Taxonomy" id="2582783"/>
    <lineage>
        <taxon>Eukaryota</taxon>
        <taxon>Fungi</taxon>
        <taxon>Dikarya</taxon>
        <taxon>Ascomycota</taxon>
        <taxon>Pezizomycotina</taxon>
        <taxon>Eurotiomycetes</taxon>
        <taxon>Eurotiomycetidae</taxon>
        <taxon>Eurotiales</taxon>
        <taxon>Aspergillaceae</taxon>
        <taxon>Aspergillus</taxon>
        <taxon>Aspergillus subgen. Circumdati</taxon>
    </lineage>
</organism>
<sequence length="268" mass="30719">MFKGSFASLMGVDASLDHHHAFETSWLLPPLAFALLRGLISLYIFVTIFFIWGWDGTHGHRDQIGQSFSYFTWLTYWGLGFYFLAATLHTTCYAVYGRSVLFDHWPRVLRALHAILYTTITTLPFLVTIVFWAILHPSWFANPFNAWSNLSQHGLNSLYALLEILLPTTNPHPLLTFPFLVLILLLYVALAYLTNYTQGFYTYSFLNPGPHGEHSRSVTAYCFAILAAIIVIFALVWAAIWVRRRLTRGAIKRSRHDREHLEMACIGV</sequence>
<dbReference type="EMBL" id="VCAU01000021">
    <property type="protein sequence ID" value="KAF9891040.1"/>
    <property type="molecule type" value="Genomic_DNA"/>
</dbReference>
<keyword evidence="1" id="KW-1133">Transmembrane helix</keyword>
<feature type="transmembrane region" description="Helical" evidence="1">
    <location>
        <begin position="108"/>
        <end position="134"/>
    </location>
</feature>
<feature type="transmembrane region" description="Helical" evidence="1">
    <location>
        <begin position="177"/>
        <end position="198"/>
    </location>
</feature>
<evidence type="ECO:0000313" key="2">
    <source>
        <dbReference type="EMBL" id="KAF9891040.1"/>
    </source>
</evidence>
<gene>
    <name evidence="2" type="ORF">FE257_004975</name>
</gene>
<dbReference type="PANTHER" id="PTHR12242">
    <property type="entry name" value="OS02G0130600 PROTEIN-RELATED"/>
    <property type="match status" value="1"/>
</dbReference>